<accession>A0A977L149</accession>
<reference evidence="1" key="1">
    <citation type="submission" date="2021-04" db="EMBL/GenBank/DDBJ databases">
        <title>Genome sequence of Woronichinia naegeliana from Washington state freshwater lake bloom.</title>
        <authorList>
            <person name="Dreher T.W."/>
        </authorList>
    </citation>
    <scope>NUCLEOTIDE SEQUENCE</scope>
    <source>
        <strain evidence="1">WA131</strain>
    </source>
</reference>
<gene>
    <name evidence="1" type="ORF">KA717_06775</name>
</gene>
<dbReference type="AlphaFoldDB" id="A0A977L149"/>
<organism evidence="1">
    <name type="scientific">Woronichinia naegeliana WA131</name>
    <dbReference type="NCBI Taxonomy" id="2824559"/>
    <lineage>
        <taxon>Bacteria</taxon>
        <taxon>Bacillati</taxon>
        <taxon>Cyanobacteriota</taxon>
        <taxon>Cyanophyceae</taxon>
        <taxon>Synechococcales</taxon>
        <taxon>Coelosphaeriaceae</taxon>
        <taxon>Woronichinia</taxon>
    </lineage>
</organism>
<evidence type="ECO:0000313" key="1">
    <source>
        <dbReference type="EMBL" id="UXE62465.1"/>
    </source>
</evidence>
<dbReference type="KEGG" id="wna:KA717_06775"/>
<protein>
    <submittedName>
        <fullName evidence="1">Uncharacterized protein</fullName>
    </submittedName>
</protein>
<name>A0A977L149_9CYAN</name>
<sequence length="421" mass="47150">MLIDAKLLVNSPEIIQGLISGDMVRYGSVIRWAKGVGPHPGSVVKNLIETPGIANQLIGLPLSPIGGSIDVIGHTMTYHKLLGIDKKLIGMNQTLSQVMNLSQIAAGASFLNLGVSIVGFAYMAYKLNQMQKSITVLQQTVEKGFDDVNRRLDKMSQQLGYICLVVQDSRAKQEKLAQAIAHLYQSSLIREISELQAELQNLNRFPDESPIVAIKTASRIRLFLSHEALKITPELEAELMLNSDIAIQGWAVSTITEANLLMEMGRYQDAKYILGEEVVKFKQLSENWSKALLDDGHDSLNTSYRFVGKPFNEFILPERVERICQIYPKDFNLSSEQVRRIKNEIDVEFDMSYAPERYNQAWVNKQLAIAEYLDTLSELLARLDTLQDFASLCENRGVKSSKEILPSQDVKPGLYLLDGVT</sequence>
<dbReference type="Proteomes" id="UP001065613">
    <property type="component" value="Chromosome"/>
</dbReference>
<proteinExistence type="predicted"/>
<dbReference type="EMBL" id="CP073041">
    <property type="protein sequence ID" value="UXE62465.1"/>
    <property type="molecule type" value="Genomic_DNA"/>
</dbReference>